<dbReference type="RefSeq" id="WP_092694389.1">
    <property type="nucleotide sequence ID" value="NZ_FOGU01000007.1"/>
</dbReference>
<dbReference type="EMBL" id="FOGU01000007">
    <property type="protein sequence ID" value="SES21565.1"/>
    <property type="molecule type" value="Genomic_DNA"/>
</dbReference>
<gene>
    <name evidence="1" type="ORF">SAMN04490244_107151</name>
</gene>
<accession>A0A1H9VIM5</accession>
<name>A0A1H9VIM5_9RHOB</name>
<organism evidence="1 2">
    <name type="scientific">Tranquillimonas rosea</name>
    <dbReference type="NCBI Taxonomy" id="641238"/>
    <lineage>
        <taxon>Bacteria</taxon>
        <taxon>Pseudomonadati</taxon>
        <taxon>Pseudomonadota</taxon>
        <taxon>Alphaproteobacteria</taxon>
        <taxon>Rhodobacterales</taxon>
        <taxon>Roseobacteraceae</taxon>
        <taxon>Tranquillimonas</taxon>
    </lineage>
</organism>
<dbReference type="OrthoDB" id="9871625at2"/>
<protein>
    <submittedName>
        <fullName evidence="1">Uncharacterized protein</fullName>
    </submittedName>
</protein>
<dbReference type="Proteomes" id="UP000198885">
    <property type="component" value="Unassembled WGS sequence"/>
</dbReference>
<proteinExistence type="predicted"/>
<reference evidence="1 2" key="1">
    <citation type="submission" date="2016-10" db="EMBL/GenBank/DDBJ databases">
        <authorList>
            <person name="de Groot N.N."/>
        </authorList>
    </citation>
    <scope>NUCLEOTIDE SEQUENCE [LARGE SCALE GENOMIC DNA]</scope>
    <source>
        <strain evidence="1 2">DSM 23042</strain>
    </source>
</reference>
<sequence length="132" mass="15085">MTRLIDEEPQQPERSPELQAAIRKFVGEVHDLLDGPVGRGQLDGDMDMQKVILTLPRAYVELAAFLAVVDEEQQDPLNFWNYVKTTPEDSRAEKRLNRLRNLYLERTLDQAMSLTLHLLATEALQLTGKRGL</sequence>
<dbReference type="STRING" id="641238.SAMN04490244_107151"/>
<dbReference type="AlphaFoldDB" id="A0A1H9VIM5"/>
<keyword evidence="2" id="KW-1185">Reference proteome</keyword>
<evidence type="ECO:0000313" key="2">
    <source>
        <dbReference type="Proteomes" id="UP000198885"/>
    </source>
</evidence>
<evidence type="ECO:0000313" key="1">
    <source>
        <dbReference type="EMBL" id="SES21565.1"/>
    </source>
</evidence>